<dbReference type="EMBL" id="ML993606">
    <property type="protein sequence ID" value="KAF2163841.1"/>
    <property type="molecule type" value="Genomic_DNA"/>
</dbReference>
<name>A0A6A6C9W7_ZASCE</name>
<dbReference type="OrthoDB" id="2432613at2759"/>
<dbReference type="PANTHER" id="PTHR28154:SF1">
    <property type="entry name" value="CELL WALL SYNTHESIS PROTEIN KNH1-RELATED"/>
    <property type="match status" value="1"/>
</dbReference>
<gene>
    <name evidence="5" type="ORF">M409DRAFT_56956</name>
</gene>
<dbReference type="GeneID" id="54566734"/>
<feature type="domain" description="Yeast cell wall synthesis Kre9/Knh1-like N-terminal" evidence="4">
    <location>
        <begin position="26"/>
        <end position="129"/>
    </location>
</feature>
<sequence length="269" mass="27630">MRLQELLFAATLAPAALVLADVKFTSPAAGANVAPGSIAVAWEDSGDSPSIDDLSSYTLQLMVGGNSDDDSMPVISIGDAQGDFSTGSKVTGTVPVTQAGSVKNGYFLKIISTAKEGGTVINYSKRFSLTGMTGTTPQKYVTAAAAVSGTDGPETVNQVANNAQANPAAGGAGAVAAAGAYTVPYGLQSGLTKYAPMQVVPPTKITLQSFKPLYPTSKYSVATTWVPKPTILTTLTESQTFSVSSIENTAAAQSQPTGDMAKFLARWKD</sequence>
<evidence type="ECO:0000313" key="5">
    <source>
        <dbReference type="EMBL" id="KAF2163841.1"/>
    </source>
</evidence>
<protein>
    <submittedName>
        <fullName evidence="5">Uncharacterized protein</fullName>
    </submittedName>
</protein>
<dbReference type="InterPro" id="IPR018466">
    <property type="entry name" value="Kre9/Knh1-like_N"/>
</dbReference>
<dbReference type="GO" id="GO:0006078">
    <property type="term" value="P:(1-&gt;6)-beta-D-glucan biosynthetic process"/>
    <property type="evidence" value="ECO:0007669"/>
    <property type="project" value="InterPro"/>
</dbReference>
<dbReference type="AlphaFoldDB" id="A0A6A6C9W7"/>
<dbReference type="GO" id="GO:0042546">
    <property type="term" value="P:cell wall biogenesis"/>
    <property type="evidence" value="ECO:0007669"/>
    <property type="project" value="InterPro"/>
</dbReference>
<proteinExistence type="predicted"/>
<feature type="signal peptide" evidence="2">
    <location>
        <begin position="1"/>
        <end position="20"/>
    </location>
</feature>
<dbReference type="GO" id="GO:0031505">
    <property type="term" value="P:fungal-type cell wall organization"/>
    <property type="evidence" value="ECO:0007669"/>
    <property type="project" value="TreeGrafter"/>
</dbReference>
<evidence type="ECO:0000313" key="6">
    <source>
        <dbReference type="Proteomes" id="UP000799537"/>
    </source>
</evidence>
<dbReference type="InterPro" id="IPR008659">
    <property type="entry name" value="Kre9/Knh1_C"/>
</dbReference>
<dbReference type="Pfam" id="PF10342">
    <property type="entry name" value="Kre9_KNH"/>
    <property type="match status" value="1"/>
</dbReference>
<keyword evidence="1 2" id="KW-0732">Signal</keyword>
<dbReference type="PANTHER" id="PTHR28154">
    <property type="entry name" value="CELL WALL SYNTHESIS PROTEIN KNH1-RELATED"/>
    <property type="match status" value="1"/>
</dbReference>
<dbReference type="Proteomes" id="UP000799537">
    <property type="component" value="Unassembled WGS sequence"/>
</dbReference>
<keyword evidence="6" id="KW-1185">Reference proteome</keyword>
<dbReference type="GO" id="GO:0005576">
    <property type="term" value="C:extracellular region"/>
    <property type="evidence" value="ECO:0007669"/>
    <property type="project" value="TreeGrafter"/>
</dbReference>
<reference evidence="5" key="1">
    <citation type="journal article" date="2020" name="Stud. Mycol.">
        <title>101 Dothideomycetes genomes: a test case for predicting lifestyles and emergence of pathogens.</title>
        <authorList>
            <person name="Haridas S."/>
            <person name="Albert R."/>
            <person name="Binder M."/>
            <person name="Bloem J."/>
            <person name="Labutti K."/>
            <person name="Salamov A."/>
            <person name="Andreopoulos B."/>
            <person name="Baker S."/>
            <person name="Barry K."/>
            <person name="Bills G."/>
            <person name="Bluhm B."/>
            <person name="Cannon C."/>
            <person name="Castanera R."/>
            <person name="Culley D."/>
            <person name="Daum C."/>
            <person name="Ezra D."/>
            <person name="Gonzalez J."/>
            <person name="Henrissat B."/>
            <person name="Kuo A."/>
            <person name="Liang C."/>
            <person name="Lipzen A."/>
            <person name="Lutzoni F."/>
            <person name="Magnuson J."/>
            <person name="Mondo S."/>
            <person name="Nolan M."/>
            <person name="Ohm R."/>
            <person name="Pangilinan J."/>
            <person name="Park H.-J."/>
            <person name="Ramirez L."/>
            <person name="Alfaro M."/>
            <person name="Sun H."/>
            <person name="Tritt A."/>
            <person name="Yoshinaga Y."/>
            <person name="Zwiers L.-H."/>
            <person name="Turgeon B."/>
            <person name="Goodwin S."/>
            <person name="Spatafora J."/>
            <person name="Crous P."/>
            <person name="Grigoriev I."/>
        </authorList>
    </citation>
    <scope>NUCLEOTIDE SEQUENCE</scope>
    <source>
        <strain evidence="5">ATCC 36951</strain>
    </source>
</reference>
<evidence type="ECO:0000256" key="2">
    <source>
        <dbReference type="SAM" id="SignalP"/>
    </source>
</evidence>
<dbReference type="RefSeq" id="XP_033664730.1">
    <property type="nucleotide sequence ID" value="XM_033813462.1"/>
</dbReference>
<organism evidence="5 6">
    <name type="scientific">Zasmidium cellare ATCC 36951</name>
    <dbReference type="NCBI Taxonomy" id="1080233"/>
    <lineage>
        <taxon>Eukaryota</taxon>
        <taxon>Fungi</taxon>
        <taxon>Dikarya</taxon>
        <taxon>Ascomycota</taxon>
        <taxon>Pezizomycotina</taxon>
        <taxon>Dothideomycetes</taxon>
        <taxon>Dothideomycetidae</taxon>
        <taxon>Mycosphaerellales</taxon>
        <taxon>Mycosphaerellaceae</taxon>
        <taxon>Zasmidium</taxon>
    </lineage>
</organism>
<feature type="domain" description="Yeast cell wall synthesis Kre9/Knh1 C-terminal" evidence="3">
    <location>
        <begin position="180"/>
        <end position="258"/>
    </location>
</feature>
<dbReference type="InterPro" id="IPR045328">
    <property type="entry name" value="Kre9/Knh1"/>
</dbReference>
<feature type="chain" id="PRO_5025491898" evidence="2">
    <location>
        <begin position="21"/>
        <end position="269"/>
    </location>
</feature>
<evidence type="ECO:0000256" key="1">
    <source>
        <dbReference type="ARBA" id="ARBA00022729"/>
    </source>
</evidence>
<dbReference type="Pfam" id="PF05390">
    <property type="entry name" value="Kre9_KNH1_C"/>
    <property type="match status" value="1"/>
</dbReference>
<evidence type="ECO:0000259" key="4">
    <source>
        <dbReference type="Pfam" id="PF10342"/>
    </source>
</evidence>
<accession>A0A6A6C9W7</accession>
<evidence type="ECO:0000259" key="3">
    <source>
        <dbReference type="Pfam" id="PF05390"/>
    </source>
</evidence>